<dbReference type="GO" id="GO:0034993">
    <property type="term" value="C:meiotic nuclear membrane microtubule tethering complex"/>
    <property type="evidence" value="ECO:0007669"/>
    <property type="project" value="TreeGrafter"/>
</dbReference>
<organism evidence="10 11">
    <name type="scientific">Armadillidium nasatum</name>
    <dbReference type="NCBI Taxonomy" id="96803"/>
    <lineage>
        <taxon>Eukaryota</taxon>
        <taxon>Metazoa</taxon>
        <taxon>Ecdysozoa</taxon>
        <taxon>Arthropoda</taxon>
        <taxon>Crustacea</taxon>
        <taxon>Multicrustacea</taxon>
        <taxon>Malacostraca</taxon>
        <taxon>Eumalacostraca</taxon>
        <taxon>Peracarida</taxon>
        <taxon>Isopoda</taxon>
        <taxon>Oniscidea</taxon>
        <taxon>Crinocheta</taxon>
        <taxon>Armadillidiidae</taxon>
        <taxon>Armadillidium</taxon>
    </lineage>
</organism>
<feature type="domain" description="SUN" evidence="9">
    <location>
        <begin position="957"/>
        <end position="1118"/>
    </location>
</feature>
<feature type="transmembrane region" description="Helical" evidence="8">
    <location>
        <begin position="325"/>
        <end position="346"/>
    </location>
</feature>
<evidence type="ECO:0000256" key="2">
    <source>
        <dbReference type="ARBA" id="ARBA00022692"/>
    </source>
</evidence>
<comment type="subcellular location">
    <subcellularLocation>
        <location evidence="1">Membrane</location>
    </subcellularLocation>
</comment>
<evidence type="ECO:0000256" key="6">
    <source>
        <dbReference type="SAM" id="Coils"/>
    </source>
</evidence>
<keyword evidence="3 8" id="KW-1133">Transmembrane helix</keyword>
<evidence type="ECO:0000259" key="9">
    <source>
        <dbReference type="PROSITE" id="PS51469"/>
    </source>
</evidence>
<reference evidence="10 11" key="1">
    <citation type="journal article" date="2019" name="PLoS Biol.">
        <title>Sex chromosomes control vertical transmission of feminizing Wolbachia symbionts in an isopod.</title>
        <authorList>
            <person name="Becking T."/>
            <person name="Chebbi M.A."/>
            <person name="Giraud I."/>
            <person name="Moumen B."/>
            <person name="Laverre T."/>
            <person name="Caubet Y."/>
            <person name="Peccoud J."/>
            <person name="Gilbert C."/>
            <person name="Cordaux R."/>
        </authorList>
    </citation>
    <scope>NUCLEOTIDE SEQUENCE [LARGE SCALE GENOMIC DNA]</scope>
    <source>
        <strain evidence="10">ANa2</strain>
        <tissue evidence="10">Whole body excluding digestive tract and cuticle</tissue>
    </source>
</reference>
<evidence type="ECO:0000313" key="11">
    <source>
        <dbReference type="Proteomes" id="UP000326759"/>
    </source>
</evidence>
<dbReference type="PANTHER" id="PTHR12911">
    <property type="entry name" value="SAD1/UNC-84-LIKE PROTEIN-RELATED"/>
    <property type="match status" value="1"/>
</dbReference>
<dbReference type="InterPro" id="IPR045119">
    <property type="entry name" value="SUN1-5"/>
</dbReference>
<evidence type="ECO:0000256" key="4">
    <source>
        <dbReference type="ARBA" id="ARBA00023054"/>
    </source>
</evidence>
<dbReference type="EMBL" id="SEYY01000357">
    <property type="protein sequence ID" value="KAB7507410.1"/>
    <property type="molecule type" value="Genomic_DNA"/>
</dbReference>
<dbReference type="Gene3D" id="2.60.120.260">
    <property type="entry name" value="Galactose-binding domain-like"/>
    <property type="match status" value="1"/>
</dbReference>
<accession>A0A5N5TMK5</accession>
<feature type="compositionally biased region" description="Polar residues" evidence="7">
    <location>
        <begin position="1"/>
        <end position="17"/>
    </location>
</feature>
<feature type="coiled-coil region" evidence="6">
    <location>
        <begin position="736"/>
        <end position="799"/>
    </location>
</feature>
<evidence type="ECO:0000256" key="3">
    <source>
        <dbReference type="ARBA" id="ARBA00022989"/>
    </source>
</evidence>
<comment type="caution">
    <text evidence="10">The sequence shown here is derived from an EMBL/GenBank/DDBJ whole genome shotgun (WGS) entry which is preliminary data.</text>
</comment>
<proteinExistence type="predicted"/>
<evidence type="ECO:0000256" key="1">
    <source>
        <dbReference type="ARBA" id="ARBA00004370"/>
    </source>
</evidence>
<dbReference type="Pfam" id="PF07738">
    <property type="entry name" value="Sad1_UNC"/>
    <property type="match status" value="1"/>
</dbReference>
<keyword evidence="11" id="KW-1185">Reference proteome</keyword>
<keyword evidence="5 8" id="KW-0472">Membrane</keyword>
<dbReference type="PROSITE" id="PS51469">
    <property type="entry name" value="SUN"/>
    <property type="match status" value="1"/>
</dbReference>
<evidence type="ECO:0000256" key="7">
    <source>
        <dbReference type="SAM" id="MobiDB-lite"/>
    </source>
</evidence>
<evidence type="ECO:0000313" key="10">
    <source>
        <dbReference type="EMBL" id="KAB7507410.1"/>
    </source>
</evidence>
<name>A0A5N5TMK5_9CRUS</name>
<dbReference type="PANTHER" id="PTHR12911:SF8">
    <property type="entry name" value="KLAROID PROTEIN-RELATED"/>
    <property type="match status" value="1"/>
</dbReference>
<dbReference type="InterPro" id="IPR012919">
    <property type="entry name" value="SUN_dom"/>
</dbReference>
<dbReference type="AlphaFoldDB" id="A0A5N5TMK5"/>
<keyword evidence="2 8" id="KW-0812">Transmembrane</keyword>
<evidence type="ECO:0000256" key="8">
    <source>
        <dbReference type="SAM" id="Phobius"/>
    </source>
</evidence>
<protein>
    <submittedName>
        <fullName evidence="10">SUN domain-containing protein 2</fullName>
    </submittedName>
</protein>
<keyword evidence="4 6" id="KW-0175">Coiled coil</keyword>
<dbReference type="FunFam" id="2.60.120.260:FF:000009">
    <property type="entry name" value="SUN domain-containing protein 1 isoform X1"/>
    <property type="match status" value="1"/>
</dbReference>
<feature type="compositionally biased region" description="Low complexity" evidence="7">
    <location>
        <begin position="39"/>
        <end position="61"/>
    </location>
</feature>
<dbReference type="Proteomes" id="UP000326759">
    <property type="component" value="Unassembled WGS sequence"/>
</dbReference>
<sequence>KQPKTDYTYSASLSYRDTVTPERRVGSPNMSRKGLRGGSSITLTSPPYSSSSSRLELPTDSADNLSLRSRDVLRGGLSAYSDESDVEESHSVKTLRTSSVIKEVSSVSSTHSSKISHSKNLGKASNNISYGLDVESDVEEETPPHFARPIVRKGITSFLRKSSSQSSTSSETSASVNKNHTDGDYAFLNGGLHYRLGNDRIHSYTSEVEENNDNYYHSKGYKIKQNWWKEVYRTYSSYIYSRVYDTFSLLCSYVVLWSSHLISSVKRISSRSHSKRSPYFDSKTRSSLRDSVTISTTITSRRHIVTTYIENTLHWYEKKRAQSPFLWGWLPLFLLLLIPFLVYLFGFSEEGQELVDEIPHSVQESISVHDGASSYWQKLVVYIESFYTSTVSSVTSLYSSTISSVSNSVPLQSARYEYSSLFYYPFTFLSNSYSYLSENIQHGSSYVLAFLTETCDLLSNITCALWSGLLWTISTIWSYLLWIVIETWGLVLTLLSEGVKLPYKLFMLIPFMNQSAKDKLEPDINIDVKSQSEVPSASYQLESSDELVKQILLNPEIQTLIFRSVEKHENNLKEKLSTEMRENLESTLNNMKTEFVSFQKHASTLEEILSLKQHQENLQIKFKEVEDILKKLVLSHESTEESVNSLHVLKDAIGEMSLKIGKLGEEIEDIQKNHKSFEAEMRSCCRNASTLNIELVKDHVRVLLSDLLGLPLEGEVDNGNLSLRFKEWVGKYFVAKAEMENTLTDLNMKMQEMSNKVVHEETLKQTTEQVMKTVLDLLRAEMKSEYQSLKSDLNILSQSTDSAVSDLKIKIEEEKILSENDKVKIENVVEKFFNDNIDAHLLQLKNSISSDGNIDTVLRDKVLVALTPMIEETVEKNLKRSEIINVIDARVTNIVTEKMEAKFEQDKGKNINYASDSRGNLSYSLNTTDVEKIVRAALLKYDADKTGMADHALESAGGSIVSTRCTEEYQGHLAELIVFGYSLYRYSTNTPRSVIQSDRNPGQCYAFKGSEGYIVIQLAGPVRVTGFTLEHVPKDLTPYSTIDSAVKTFSVFGLQKTNEEGFNFGKFIFLDNGEPLQYFPVQNHSEEYFKYVELKILSNHGNMKFTCVYRFRVHGVREDLVSTNGV</sequence>
<feature type="region of interest" description="Disordered" evidence="7">
    <location>
        <begin position="1"/>
        <end position="62"/>
    </location>
</feature>
<evidence type="ECO:0000256" key="5">
    <source>
        <dbReference type="ARBA" id="ARBA00023136"/>
    </source>
</evidence>
<dbReference type="GO" id="GO:0043495">
    <property type="term" value="F:protein-membrane adaptor activity"/>
    <property type="evidence" value="ECO:0007669"/>
    <property type="project" value="TreeGrafter"/>
</dbReference>
<gene>
    <name evidence="10" type="primary">Sun2</name>
    <name evidence="10" type="ORF">Anas_01549</name>
</gene>
<dbReference type="OrthoDB" id="342281at2759"/>
<feature type="non-terminal residue" evidence="10">
    <location>
        <position position="1"/>
    </location>
</feature>